<evidence type="ECO:0000256" key="3">
    <source>
        <dbReference type="ARBA" id="ARBA00023082"/>
    </source>
</evidence>
<feature type="domain" description="RNA polymerase sigma-70 region 2" evidence="6">
    <location>
        <begin position="32"/>
        <end position="99"/>
    </location>
</feature>
<evidence type="ECO:0000259" key="7">
    <source>
        <dbReference type="Pfam" id="PF04545"/>
    </source>
</evidence>
<evidence type="ECO:0000256" key="4">
    <source>
        <dbReference type="ARBA" id="ARBA00023125"/>
    </source>
</evidence>
<evidence type="ECO:0000256" key="2">
    <source>
        <dbReference type="ARBA" id="ARBA00023015"/>
    </source>
</evidence>
<dbReference type="InterPro" id="IPR036388">
    <property type="entry name" value="WH-like_DNA-bd_sf"/>
</dbReference>
<dbReference type="EMBL" id="JBHUEY010000006">
    <property type="protein sequence ID" value="MFD1785244.1"/>
    <property type="molecule type" value="Genomic_DNA"/>
</dbReference>
<evidence type="ECO:0000259" key="6">
    <source>
        <dbReference type="Pfam" id="PF04542"/>
    </source>
</evidence>
<dbReference type="CDD" id="cd06171">
    <property type="entry name" value="Sigma70_r4"/>
    <property type="match status" value="1"/>
</dbReference>
<dbReference type="PANTHER" id="PTHR43133">
    <property type="entry name" value="RNA POLYMERASE ECF-TYPE SIGMA FACTO"/>
    <property type="match status" value="1"/>
</dbReference>
<reference evidence="9" key="1">
    <citation type="journal article" date="2019" name="Int. J. Syst. Evol. Microbiol.">
        <title>The Global Catalogue of Microorganisms (GCM) 10K type strain sequencing project: providing services to taxonomists for standard genome sequencing and annotation.</title>
        <authorList>
            <consortium name="The Broad Institute Genomics Platform"/>
            <consortium name="The Broad Institute Genome Sequencing Center for Infectious Disease"/>
            <person name="Wu L."/>
            <person name="Ma J."/>
        </authorList>
    </citation>
    <scope>NUCLEOTIDE SEQUENCE [LARGE SCALE GENOMIC DNA]</scope>
    <source>
        <strain evidence="9">DFY28</strain>
    </source>
</reference>
<keyword evidence="4" id="KW-0238">DNA-binding</keyword>
<dbReference type="InterPro" id="IPR039425">
    <property type="entry name" value="RNA_pol_sigma-70-like"/>
</dbReference>
<protein>
    <submittedName>
        <fullName evidence="8">RNA polymerase sigma factor</fullName>
    </submittedName>
</protein>
<keyword evidence="5" id="KW-0804">Transcription</keyword>
<dbReference type="SUPFAM" id="SSF88946">
    <property type="entry name" value="Sigma2 domain of RNA polymerase sigma factors"/>
    <property type="match status" value="1"/>
</dbReference>
<evidence type="ECO:0000313" key="8">
    <source>
        <dbReference type="EMBL" id="MFD1785244.1"/>
    </source>
</evidence>
<dbReference type="InterPro" id="IPR007630">
    <property type="entry name" value="RNA_pol_sigma70_r4"/>
</dbReference>
<sequence>MPGLQQIRYASLHDVELAGHAAAGDRRAFGELVRRHGSAVRGLLRRMGAAPAEADDAAQDAFLAAFERITEFRGEGTFAGWVKRIAARGYLRRLQKERRLLAILAEGAADADPARAGEGEAAGLIDLDEGLKGLAPAERLCVSLCFGAGVSHSEAAEALNLPLGTVKSHVKRGLEKLRARLAPHDGAALEGRRGNG</sequence>
<evidence type="ECO:0000256" key="1">
    <source>
        <dbReference type="ARBA" id="ARBA00010641"/>
    </source>
</evidence>
<organism evidence="8 9">
    <name type="scientific">Phenylobacterium terrae</name>
    <dbReference type="NCBI Taxonomy" id="2665495"/>
    <lineage>
        <taxon>Bacteria</taxon>
        <taxon>Pseudomonadati</taxon>
        <taxon>Pseudomonadota</taxon>
        <taxon>Alphaproteobacteria</taxon>
        <taxon>Caulobacterales</taxon>
        <taxon>Caulobacteraceae</taxon>
        <taxon>Phenylobacterium</taxon>
    </lineage>
</organism>
<dbReference type="RefSeq" id="WP_377282196.1">
    <property type="nucleotide sequence ID" value="NZ_JBHRSI010000005.1"/>
</dbReference>
<dbReference type="InterPro" id="IPR013324">
    <property type="entry name" value="RNA_pol_sigma_r3/r4-like"/>
</dbReference>
<dbReference type="Proteomes" id="UP001597237">
    <property type="component" value="Unassembled WGS sequence"/>
</dbReference>
<evidence type="ECO:0000313" key="9">
    <source>
        <dbReference type="Proteomes" id="UP001597237"/>
    </source>
</evidence>
<dbReference type="Gene3D" id="1.10.1740.10">
    <property type="match status" value="1"/>
</dbReference>
<dbReference type="PANTHER" id="PTHR43133:SF8">
    <property type="entry name" value="RNA POLYMERASE SIGMA FACTOR HI_1459-RELATED"/>
    <property type="match status" value="1"/>
</dbReference>
<dbReference type="NCBIfam" id="TIGR02937">
    <property type="entry name" value="sigma70-ECF"/>
    <property type="match status" value="1"/>
</dbReference>
<name>A0ABW4N6Z0_9CAUL</name>
<keyword evidence="2" id="KW-0805">Transcription regulation</keyword>
<feature type="domain" description="RNA polymerase sigma-70 region 4" evidence="7">
    <location>
        <begin position="131"/>
        <end position="179"/>
    </location>
</feature>
<dbReference type="Pfam" id="PF04545">
    <property type="entry name" value="Sigma70_r4"/>
    <property type="match status" value="1"/>
</dbReference>
<proteinExistence type="inferred from homology"/>
<keyword evidence="3" id="KW-0731">Sigma factor</keyword>
<keyword evidence="9" id="KW-1185">Reference proteome</keyword>
<comment type="caution">
    <text evidence="8">The sequence shown here is derived from an EMBL/GenBank/DDBJ whole genome shotgun (WGS) entry which is preliminary data.</text>
</comment>
<dbReference type="InterPro" id="IPR007627">
    <property type="entry name" value="RNA_pol_sigma70_r2"/>
</dbReference>
<dbReference type="InterPro" id="IPR014284">
    <property type="entry name" value="RNA_pol_sigma-70_dom"/>
</dbReference>
<dbReference type="Pfam" id="PF04542">
    <property type="entry name" value="Sigma70_r2"/>
    <property type="match status" value="1"/>
</dbReference>
<dbReference type="InterPro" id="IPR013325">
    <property type="entry name" value="RNA_pol_sigma_r2"/>
</dbReference>
<accession>A0ABW4N6Z0</accession>
<evidence type="ECO:0000256" key="5">
    <source>
        <dbReference type="ARBA" id="ARBA00023163"/>
    </source>
</evidence>
<dbReference type="SUPFAM" id="SSF88659">
    <property type="entry name" value="Sigma3 and sigma4 domains of RNA polymerase sigma factors"/>
    <property type="match status" value="1"/>
</dbReference>
<dbReference type="Gene3D" id="1.10.10.10">
    <property type="entry name" value="Winged helix-like DNA-binding domain superfamily/Winged helix DNA-binding domain"/>
    <property type="match status" value="1"/>
</dbReference>
<comment type="similarity">
    <text evidence="1">Belongs to the sigma-70 factor family. ECF subfamily.</text>
</comment>
<gene>
    <name evidence="8" type="ORF">ACFSC0_17720</name>
</gene>